<gene>
    <name evidence="1" type="ORF">DCAR_0206058</name>
</gene>
<sequence length="75" mass="8696">MYVCMYRFSVTKIRVRVFMQIIIEGKKRLKDKGVLSYKDTNPDPTRHRSSVLFLHLIFFACLLVGFSTPINDSGP</sequence>
<dbReference type="Gramene" id="KZN04567">
    <property type="protein sequence ID" value="KZN04567"/>
    <property type="gene ID" value="DCAR_005404"/>
</dbReference>
<proteinExistence type="predicted"/>
<protein>
    <submittedName>
        <fullName evidence="1">Uncharacterized protein</fullName>
    </submittedName>
</protein>
<accession>A0A161Y5F9</accession>
<reference evidence="1" key="1">
    <citation type="journal article" date="2016" name="Nat. Genet.">
        <title>A high-quality carrot genome assembly provides new insights into carotenoid accumulation and asterid genome evolution.</title>
        <authorList>
            <person name="Iorizzo M."/>
            <person name="Ellison S."/>
            <person name="Senalik D."/>
            <person name="Zeng P."/>
            <person name="Satapoomin P."/>
            <person name="Huang J."/>
            <person name="Bowman M."/>
            <person name="Iovene M."/>
            <person name="Sanseverino W."/>
            <person name="Cavagnaro P."/>
            <person name="Yildiz M."/>
            <person name="Macko-Podgorni A."/>
            <person name="Moranska E."/>
            <person name="Grzebelus E."/>
            <person name="Grzebelus D."/>
            <person name="Ashrafi H."/>
            <person name="Zheng Z."/>
            <person name="Cheng S."/>
            <person name="Spooner D."/>
            <person name="Van Deynze A."/>
            <person name="Simon P."/>
        </authorList>
    </citation>
    <scope>NUCLEOTIDE SEQUENCE</scope>
    <source>
        <tissue evidence="1">Leaf</tissue>
    </source>
</reference>
<evidence type="ECO:0000313" key="1">
    <source>
        <dbReference type="EMBL" id="WOG86839.1"/>
    </source>
</evidence>
<reference evidence="1" key="2">
    <citation type="submission" date="2022-03" db="EMBL/GenBank/DDBJ databases">
        <title>Draft title - Genomic analysis of global carrot germplasm unveils the trajectory of domestication and the origin of high carotenoid orange carrot.</title>
        <authorList>
            <person name="Iorizzo M."/>
            <person name="Ellison S."/>
            <person name="Senalik D."/>
            <person name="Macko-Podgorni A."/>
            <person name="Grzebelus D."/>
            <person name="Bostan H."/>
            <person name="Rolling W."/>
            <person name="Curaba J."/>
            <person name="Simon P."/>
        </authorList>
    </citation>
    <scope>NUCLEOTIDE SEQUENCE</scope>
    <source>
        <tissue evidence="1">Leaf</tissue>
    </source>
</reference>
<evidence type="ECO:0000313" key="2">
    <source>
        <dbReference type="Proteomes" id="UP000077755"/>
    </source>
</evidence>
<dbReference type="AlphaFoldDB" id="A0A161Y5F9"/>
<dbReference type="EMBL" id="CP093344">
    <property type="protein sequence ID" value="WOG86839.1"/>
    <property type="molecule type" value="Genomic_DNA"/>
</dbReference>
<name>A0A161Y5F9_DAUCS</name>
<organism evidence="1 2">
    <name type="scientific">Daucus carota subsp. sativus</name>
    <name type="common">Carrot</name>
    <dbReference type="NCBI Taxonomy" id="79200"/>
    <lineage>
        <taxon>Eukaryota</taxon>
        <taxon>Viridiplantae</taxon>
        <taxon>Streptophyta</taxon>
        <taxon>Embryophyta</taxon>
        <taxon>Tracheophyta</taxon>
        <taxon>Spermatophyta</taxon>
        <taxon>Magnoliopsida</taxon>
        <taxon>eudicotyledons</taxon>
        <taxon>Gunneridae</taxon>
        <taxon>Pentapetalae</taxon>
        <taxon>asterids</taxon>
        <taxon>campanulids</taxon>
        <taxon>Apiales</taxon>
        <taxon>Apiaceae</taxon>
        <taxon>Apioideae</taxon>
        <taxon>Scandiceae</taxon>
        <taxon>Daucinae</taxon>
        <taxon>Daucus</taxon>
        <taxon>Daucus sect. Daucus</taxon>
    </lineage>
</organism>
<dbReference type="Proteomes" id="UP000077755">
    <property type="component" value="Chromosome 2"/>
</dbReference>
<keyword evidence="2" id="KW-1185">Reference proteome</keyword>